<feature type="region of interest" description="Disordered" evidence="1">
    <location>
        <begin position="66"/>
        <end position="125"/>
    </location>
</feature>
<keyword evidence="3" id="KW-1185">Reference proteome</keyword>
<dbReference type="PANTHER" id="PTHR12446">
    <property type="entry name" value="TESMIN/TSO1-RELATED"/>
    <property type="match status" value="1"/>
</dbReference>
<sequence>MSPLRHQQGGKSAVEAILERNPNAFRPKIQGNTANILCSDNCKCIDCKNYEGSEARASASAMIHRDAHQAALQEQQARQAASVQAQLAQVHAGSPPPTKRPRTSGPLTAPVPGSRAPRGSAGGGISGSALQIAAGIRPTRAAIMRDSIGEMVKRGGLHEMGQLLLLIAKERGDEAMAAAAAEHAMAASVSAAEAPTDAANLPQSTAMLAQAPGPDSTQQPLLPGFYPTMNPAQAMRRISTLPNTSPNLTAPERPLTAMEVAQEGAVLTEFSLIMRKLLTSVERKAAAIAPVTSVPPPVRHVPQAPRPSPLEQRRRLEAQRKAAETASGASSAPAAQPDGGVLVPVSQASQPHASIAPAHQAAVQQAQASTQAPAASATVPITLGSAVPSTADAQAALAQAPSASAPFLGAAIPSQMNSAAANAQLSQNAQYSMPTSQQARHSVAPSNAANPNPSPAFLNSYLPAASTLNNSAPRPNPTGPVPAFLTQGQPQNLASNARFPFQIQGHYTHTPAYGMVGGMQQVPVGGQQWVPVSSGVVSFGALPTAISQAPAMGHVNALPSGMVPVNPPQRVSSGSHAIGPQPSVLSQHDPRSET</sequence>
<evidence type="ECO:0000256" key="1">
    <source>
        <dbReference type="SAM" id="MobiDB-lite"/>
    </source>
</evidence>
<reference evidence="2 3" key="1">
    <citation type="journal article" date="2024" name="Nat. Commun.">
        <title>Phylogenomics reveals the evolutionary origins of lichenization in chlorophyte algae.</title>
        <authorList>
            <person name="Puginier C."/>
            <person name="Libourel C."/>
            <person name="Otte J."/>
            <person name="Skaloud P."/>
            <person name="Haon M."/>
            <person name="Grisel S."/>
            <person name="Petersen M."/>
            <person name="Berrin J.G."/>
            <person name="Delaux P.M."/>
            <person name="Dal Grande F."/>
            <person name="Keller J."/>
        </authorList>
    </citation>
    <scope>NUCLEOTIDE SEQUENCE [LARGE SCALE GENOMIC DNA]</scope>
    <source>
        <strain evidence="2 3">SAG 2036</strain>
    </source>
</reference>
<gene>
    <name evidence="2" type="ORF">WJX73_009438</name>
</gene>
<feature type="compositionally biased region" description="Pro residues" evidence="1">
    <location>
        <begin position="293"/>
        <end position="308"/>
    </location>
</feature>
<feature type="compositionally biased region" description="Low complexity" evidence="1">
    <location>
        <begin position="324"/>
        <end position="335"/>
    </location>
</feature>
<feature type="compositionally biased region" description="Low complexity" evidence="1">
    <location>
        <begin position="442"/>
        <end position="456"/>
    </location>
</feature>
<dbReference type="AlphaFoldDB" id="A0AAW1NP87"/>
<name>A0AAW1NP87_9CHLO</name>
<dbReference type="InterPro" id="IPR028307">
    <property type="entry name" value="Lin-54_fam"/>
</dbReference>
<comment type="caution">
    <text evidence="2">The sequence shown here is derived from an EMBL/GenBank/DDBJ whole genome shotgun (WGS) entry which is preliminary data.</text>
</comment>
<evidence type="ECO:0000313" key="2">
    <source>
        <dbReference type="EMBL" id="KAK9789205.1"/>
    </source>
</evidence>
<dbReference type="GO" id="GO:0006355">
    <property type="term" value="P:regulation of DNA-templated transcription"/>
    <property type="evidence" value="ECO:0007669"/>
    <property type="project" value="TreeGrafter"/>
</dbReference>
<accession>A0AAW1NP87</accession>
<evidence type="ECO:0000313" key="3">
    <source>
        <dbReference type="Proteomes" id="UP001465755"/>
    </source>
</evidence>
<dbReference type="GO" id="GO:0005634">
    <property type="term" value="C:nucleus"/>
    <property type="evidence" value="ECO:0007669"/>
    <property type="project" value="TreeGrafter"/>
</dbReference>
<evidence type="ECO:0008006" key="4">
    <source>
        <dbReference type="Google" id="ProtNLM"/>
    </source>
</evidence>
<dbReference type="PANTHER" id="PTHR12446:SF34">
    <property type="entry name" value="PROTEIN LIN-54 HOMOLOG"/>
    <property type="match status" value="1"/>
</dbReference>
<dbReference type="EMBL" id="JALJOQ010000213">
    <property type="protein sequence ID" value="KAK9789205.1"/>
    <property type="molecule type" value="Genomic_DNA"/>
</dbReference>
<organism evidence="2 3">
    <name type="scientific">Symbiochloris irregularis</name>
    <dbReference type="NCBI Taxonomy" id="706552"/>
    <lineage>
        <taxon>Eukaryota</taxon>
        <taxon>Viridiplantae</taxon>
        <taxon>Chlorophyta</taxon>
        <taxon>core chlorophytes</taxon>
        <taxon>Trebouxiophyceae</taxon>
        <taxon>Trebouxiales</taxon>
        <taxon>Trebouxiaceae</taxon>
        <taxon>Symbiochloris</taxon>
    </lineage>
</organism>
<feature type="region of interest" description="Disordered" evidence="1">
    <location>
        <begin position="293"/>
        <end position="344"/>
    </location>
</feature>
<proteinExistence type="predicted"/>
<feature type="compositionally biased region" description="Basic and acidic residues" evidence="1">
    <location>
        <begin position="311"/>
        <end position="323"/>
    </location>
</feature>
<feature type="region of interest" description="Disordered" evidence="1">
    <location>
        <begin position="429"/>
        <end position="456"/>
    </location>
</feature>
<feature type="region of interest" description="Disordered" evidence="1">
    <location>
        <begin position="560"/>
        <end position="594"/>
    </location>
</feature>
<protein>
    <recommendedName>
        <fullName evidence="4">CRC domain-containing protein</fullName>
    </recommendedName>
</protein>
<feature type="compositionally biased region" description="Low complexity" evidence="1">
    <location>
        <begin position="69"/>
        <end position="92"/>
    </location>
</feature>
<dbReference type="Proteomes" id="UP001465755">
    <property type="component" value="Unassembled WGS sequence"/>
</dbReference>